<keyword evidence="3" id="KW-1185">Reference proteome</keyword>
<comment type="caution">
    <text evidence="2">The sequence shown here is derived from an EMBL/GenBank/DDBJ whole genome shotgun (WGS) entry which is preliminary data.</text>
</comment>
<organism evidence="2 3">
    <name type="scientific">Lysobacter panacisoli</name>
    <dbReference type="NCBI Taxonomy" id="1255263"/>
    <lineage>
        <taxon>Bacteria</taxon>
        <taxon>Pseudomonadati</taxon>
        <taxon>Pseudomonadota</taxon>
        <taxon>Gammaproteobacteria</taxon>
        <taxon>Lysobacterales</taxon>
        <taxon>Lysobacteraceae</taxon>
        <taxon>Lysobacter</taxon>
    </lineage>
</organism>
<keyword evidence="2" id="KW-0489">Methyltransferase</keyword>
<name>A0ABP9L418_9GAMM</name>
<dbReference type="RefSeq" id="WP_158982620.1">
    <property type="nucleotide sequence ID" value="NZ_BAABKY010000001.1"/>
</dbReference>
<keyword evidence="2" id="KW-0808">Transferase</keyword>
<dbReference type="Proteomes" id="UP001501083">
    <property type="component" value="Unassembled WGS sequence"/>
</dbReference>
<gene>
    <name evidence="2" type="ORF">GCM10025759_08880</name>
</gene>
<dbReference type="Pfam" id="PF08241">
    <property type="entry name" value="Methyltransf_11"/>
    <property type="match status" value="1"/>
</dbReference>
<dbReference type="SUPFAM" id="SSF53335">
    <property type="entry name" value="S-adenosyl-L-methionine-dependent methyltransferases"/>
    <property type="match status" value="1"/>
</dbReference>
<accession>A0ABP9L418</accession>
<evidence type="ECO:0000313" key="2">
    <source>
        <dbReference type="EMBL" id="GAA5070623.1"/>
    </source>
</evidence>
<sequence>MPESRVPARPRERLAPLDAIPACAVCGGDRYRHQDVLWQGLVDEWALLPDEVAYVNRQQGTVCERCGCNIRSIALGKALCIAFGREGTLDAMLDAPPAIRLLEVNEAGTLHWRLGRLSGHVFGSYPDVDLQAMAFDDASFDAVVHSDTLEHVPDPQLALAETLRVLRPGGAAIFTVPIVMGRMSVLRTGLGPSYHGDPSQAGADLIVHTEFGADTWAMVLQAGFTRCEMVAFDYPAGIAIIARR</sequence>
<dbReference type="InterPro" id="IPR013216">
    <property type="entry name" value="Methyltransf_11"/>
</dbReference>
<dbReference type="GO" id="GO:0008168">
    <property type="term" value="F:methyltransferase activity"/>
    <property type="evidence" value="ECO:0007669"/>
    <property type="project" value="UniProtKB-KW"/>
</dbReference>
<dbReference type="GO" id="GO:0032259">
    <property type="term" value="P:methylation"/>
    <property type="evidence" value="ECO:0007669"/>
    <property type="project" value="UniProtKB-KW"/>
</dbReference>
<dbReference type="Gene3D" id="3.40.50.150">
    <property type="entry name" value="Vaccinia Virus protein VP39"/>
    <property type="match status" value="1"/>
</dbReference>
<evidence type="ECO:0000313" key="3">
    <source>
        <dbReference type="Proteomes" id="UP001501083"/>
    </source>
</evidence>
<evidence type="ECO:0000259" key="1">
    <source>
        <dbReference type="Pfam" id="PF08241"/>
    </source>
</evidence>
<dbReference type="EMBL" id="BAABKY010000001">
    <property type="protein sequence ID" value="GAA5070623.1"/>
    <property type="molecule type" value="Genomic_DNA"/>
</dbReference>
<reference evidence="3" key="1">
    <citation type="journal article" date="2019" name="Int. J. Syst. Evol. Microbiol.">
        <title>The Global Catalogue of Microorganisms (GCM) 10K type strain sequencing project: providing services to taxonomists for standard genome sequencing and annotation.</title>
        <authorList>
            <consortium name="The Broad Institute Genomics Platform"/>
            <consortium name="The Broad Institute Genome Sequencing Center for Infectious Disease"/>
            <person name="Wu L."/>
            <person name="Ma J."/>
        </authorList>
    </citation>
    <scope>NUCLEOTIDE SEQUENCE [LARGE SCALE GENOMIC DNA]</scope>
    <source>
        <strain evidence="3">JCM 19212</strain>
    </source>
</reference>
<proteinExistence type="predicted"/>
<feature type="domain" description="Methyltransferase type 11" evidence="1">
    <location>
        <begin position="128"/>
        <end position="174"/>
    </location>
</feature>
<dbReference type="InterPro" id="IPR029063">
    <property type="entry name" value="SAM-dependent_MTases_sf"/>
</dbReference>
<protein>
    <submittedName>
        <fullName evidence="2">Class I SAM-dependent methyltransferase</fullName>
    </submittedName>
</protein>